<dbReference type="Proteomes" id="UP001500620">
    <property type="component" value="Unassembled WGS sequence"/>
</dbReference>
<sequence>MSTSLGDVLETARRQRFVGRREELAGFDAAVGGHSTRRVLFVHGQGGIGKTTLLAELGGRARAAGRTVIQVDGRDVDPSPDGLRTAIQDAAGRQTDAAPLGPLLAGGVLLVDGYEQLTPIDGWLREQLIPSLSADTVVVLAGREPPTVPWRSDAGWRELVTVYRLDHFDPDESGQLLAHAGVEPSVRPHLVALGAGHPLTLALLADAAARGQVPDTLADAPDLISTLLQSFLGGVPTQAQLTGLATCAIAWVTTEDLLAHMVGADAPAVWQWLAGRPFVTCGPRGLSVHDLARDVLNAEFQRRVPEQYRTYDRRIFDHAVAGLRTATGLHREPGAHQLLFTHRRGPFSAVISALRARGSAAVVPAHPDEHDQVCATIERFEGPASAELARAWLSEQPERLYVVRTGERVAGFAHHLLCPSGSALEDRDPVVRAVLNHVAQEGPVRPGERVFINRFASGVREHQRDPYMMAAGPVSSVIEWFARPLAWSFVVVVDAEFWAPKFDYLAFAPLVRIDVGGLRHVAFGIDWRRLPLGPWLDLMYERGHAGGSGPAPAALLRPPALDRHRFEAAVRAALQTLHRPDLLAGNPLLGSALAATSGGPDAAQLRATIEDAVAQLGNLPKGPQLQAVLHRTYLRPAATQEAAAEVLDLPLSTYRRYLARAIEHLTDILWAVEIGEVRPTPVQPA</sequence>
<dbReference type="CDD" id="cd01983">
    <property type="entry name" value="SIMIBI"/>
    <property type="match status" value="1"/>
</dbReference>
<protein>
    <submittedName>
        <fullName evidence="1">ATP-binding protein</fullName>
    </submittedName>
</protein>
<comment type="caution">
    <text evidence="1">The sequence shown here is derived from an EMBL/GenBank/DDBJ whole genome shotgun (WGS) entry which is preliminary data.</text>
</comment>
<dbReference type="EMBL" id="BAABAT010000002">
    <property type="protein sequence ID" value="GAA4244458.1"/>
    <property type="molecule type" value="Genomic_DNA"/>
</dbReference>
<dbReference type="SUPFAM" id="SSF52540">
    <property type="entry name" value="P-loop containing nucleoside triphosphate hydrolases"/>
    <property type="match status" value="1"/>
</dbReference>
<dbReference type="Gene3D" id="1.10.10.10">
    <property type="entry name" value="Winged helix-like DNA-binding domain superfamily/Winged helix DNA-binding domain"/>
    <property type="match status" value="1"/>
</dbReference>
<organism evidence="1 2">
    <name type="scientific">Dactylosporangium darangshiense</name>
    <dbReference type="NCBI Taxonomy" id="579108"/>
    <lineage>
        <taxon>Bacteria</taxon>
        <taxon>Bacillati</taxon>
        <taxon>Actinomycetota</taxon>
        <taxon>Actinomycetes</taxon>
        <taxon>Micromonosporales</taxon>
        <taxon>Micromonosporaceae</taxon>
        <taxon>Dactylosporangium</taxon>
    </lineage>
</organism>
<reference evidence="2" key="1">
    <citation type="journal article" date="2019" name="Int. J. Syst. Evol. Microbiol.">
        <title>The Global Catalogue of Microorganisms (GCM) 10K type strain sequencing project: providing services to taxonomists for standard genome sequencing and annotation.</title>
        <authorList>
            <consortium name="The Broad Institute Genomics Platform"/>
            <consortium name="The Broad Institute Genome Sequencing Center for Infectious Disease"/>
            <person name="Wu L."/>
            <person name="Ma J."/>
        </authorList>
    </citation>
    <scope>NUCLEOTIDE SEQUENCE [LARGE SCALE GENOMIC DNA]</scope>
    <source>
        <strain evidence="2">JCM 17441</strain>
    </source>
</reference>
<name>A0ABP8CX41_9ACTN</name>
<proteinExistence type="predicted"/>
<dbReference type="RefSeq" id="WP_345121235.1">
    <property type="nucleotide sequence ID" value="NZ_BAABAT010000002.1"/>
</dbReference>
<keyword evidence="1" id="KW-0547">Nucleotide-binding</keyword>
<evidence type="ECO:0000313" key="1">
    <source>
        <dbReference type="EMBL" id="GAA4244458.1"/>
    </source>
</evidence>
<gene>
    <name evidence="1" type="ORF">GCM10022255_007590</name>
</gene>
<dbReference type="GO" id="GO:0005524">
    <property type="term" value="F:ATP binding"/>
    <property type="evidence" value="ECO:0007669"/>
    <property type="project" value="UniProtKB-KW"/>
</dbReference>
<accession>A0ABP8CX41</accession>
<dbReference type="Gene3D" id="3.40.50.300">
    <property type="entry name" value="P-loop containing nucleotide triphosphate hydrolases"/>
    <property type="match status" value="1"/>
</dbReference>
<evidence type="ECO:0000313" key="2">
    <source>
        <dbReference type="Proteomes" id="UP001500620"/>
    </source>
</evidence>
<dbReference type="InterPro" id="IPR027417">
    <property type="entry name" value="P-loop_NTPase"/>
</dbReference>
<keyword evidence="2" id="KW-1185">Reference proteome</keyword>
<keyword evidence="1" id="KW-0067">ATP-binding</keyword>
<dbReference type="InterPro" id="IPR036388">
    <property type="entry name" value="WH-like_DNA-bd_sf"/>
</dbReference>